<dbReference type="AlphaFoldDB" id="A0A5C5V932"/>
<accession>A0A5C5V932</accession>
<gene>
    <name evidence="1" type="ORF">KOR42_52010</name>
</gene>
<proteinExistence type="predicted"/>
<keyword evidence="2" id="KW-1185">Reference proteome</keyword>
<evidence type="ECO:0008006" key="3">
    <source>
        <dbReference type="Google" id="ProtNLM"/>
    </source>
</evidence>
<reference evidence="1 2" key="1">
    <citation type="submission" date="2019-02" db="EMBL/GenBank/DDBJ databases">
        <title>Deep-cultivation of Planctomycetes and their phenomic and genomic characterization uncovers novel biology.</title>
        <authorList>
            <person name="Wiegand S."/>
            <person name="Jogler M."/>
            <person name="Boedeker C."/>
            <person name="Pinto D."/>
            <person name="Vollmers J."/>
            <person name="Rivas-Marin E."/>
            <person name="Kohn T."/>
            <person name="Peeters S.H."/>
            <person name="Heuer A."/>
            <person name="Rast P."/>
            <person name="Oberbeckmann S."/>
            <person name="Bunk B."/>
            <person name="Jeske O."/>
            <person name="Meyerdierks A."/>
            <person name="Storesund J.E."/>
            <person name="Kallscheuer N."/>
            <person name="Luecker S."/>
            <person name="Lage O.M."/>
            <person name="Pohl T."/>
            <person name="Merkel B.J."/>
            <person name="Hornburger P."/>
            <person name="Mueller R.-W."/>
            <person name="Bruemmer F."/>
            <person name="Labrenz M."/>
            <person name="Spormann A.M."/>
            <person name="Op Den Camp H."/>
            <person name="Overmann J."/>
            <person name="Amann R."/>
            <person name="Jetten M.S.M."/>
            <person name="Mascher T."/>
            <person name="Medema M.H."/>
            <person name="Devos D.P."/>
            <person name="Kaster A.-K."/>
            <person name="Ovreas L."/>
            <person name="Rohde M."/>
            <person name="Galperin M.Y."/>
            <person name="Jogler C."/>
        </authorList>
    </citation>
    <scope>NUCLEOTIDE SEQUENCE [LARGE SCALE GENOMIC DNA]</scope>
    <source>
        <strain evidence="1 2">KOR42</strain>
    </source>
</reference>
<protein>
    <recommendedName>
        <fullName evidence="3">DUF3634 domain-containing protein</fullName>
    </recommendedName>
</protein>
<dbReference type="Proteomes" id="UP000317243">
    <property type="component" value="Unassembled WGS sequence"/>
</dbReference>
<comment type="caution">
    <text evidence="1">The sequence shown here is derived from an EMBL/GenBank/DDBJ whole genome shotgun (WGS) entry which is preliminary data.</text>
</comment>
<name>A0A5C5V932_9PLAN</name>
<evidence type="ECO:0000313" key="2">
    <source>
        <dbReference type="Proteomes" id="UP000317243"/>
    </source>
</evidence>
<dbReference type="RefSeq" id="WP_146512473.1">
    <property type="nucleotide sequence ID" value="NZ_SIHI01000071.1"/>
</dbReference>
<sequence>MEPLNIIAVVALIGIVFWSIRGKSNAVVTLVFERNELTQWTGISKKCASEIDEFVKRDLEVSERIVVRGFPSPNGGIRYEIRGASLDPGTEQQIRNFLKQVVCHPAPPKTRCQ</sequence>
<organism evidence="1 2">
    <name type="scientific">Thalassoglobus neptunius</name>
    <dbReference type="NCBI Taxonomy" id="1938619"/>
    <lineage>
        <taxon>Bacteria</taxon>
        <taxon>Pseudomonadati</taxon>
        <taxon>Planctomycetota</taxon>
        <taxon>Planctomycetia</taxon>
        <taxon>Planctomycetales</taxon>
        <taxon>Planctomycetaceae</taxon>
        <taxon>Thalassoglobus</taxon>
    </lineage>
</organism>
<evidence type="ECO:0000313" key="1">
    <source>
        <dbReference type="EMBL" id="TWT35106.1"/>
    </source>
</evidence>
<dbReference type="OrthoDB" id="9930136at2"/>
<dbReference type="EMBL" id="SIHI01000071">
    <property type="protein sequence ID" value="TWT35106.1"/>
    <property type="molecule type" value="Genomic_DNA"/>
</dbReference>